<sequence>MSKILFAFDGIGMKGGQRRTRKPRHTWLRYEKENETQQLSRRKDSIGMTKEHRSAEKPKQQPPIHRKLLMAQSN</sequence>
<dbReference type="EMBL" id="CP031092">
    <property type="protein sequence ID" value="AXF54799.1"/>
    <property type="molecule type" value="Genomic_DNA"/>
</dbReference>
<evidence type="ECO:0000256" key="1">
    <source>
        <dbReference type="SAM" id="MobiDB-lite"/>
    </source>
</evidence>
<dbReference type="Proteomes" id="UP000252100">
    <property type="component" value="Chromosome"/>
</dbReference>
<proteinExistence type="predicted"/>
<reference evidence="2 3" key="1">
    <citation type="journal article" date="2018" name="J. Microbiol.">
        <title>Salicibibacter kimchii gen. nov., sp. nov., a moderately halophilic and alkalitolerant bacterium in the family Bacillaceae, isolated from kimchi.</title>
        <authorList>
            <person name="Jang J.Y."/>
            <person name="Oh Y.J."/>
            <person name="Lim S.K."/>
            <person name="Park H.K."/>
            <person name="Lee C."/>
            <person name="Kim J.Y."/>
            <person name="Lee M.A."/>
            <person name="Choi H.J."/>
        </authorList>
    </citation>
    <scope>NUCLEOTIDE SEQUENCE [LARGE SCALE GENOMIC DNA]</scope>
    <source>
        <strain evidence="2 3">NKC1-1</strain>
    </source>
</reference>
<organism evidence="2 3">
    <name type="scientific">Salicibibacter kimchii</name>
    <dbReference type="NCBI Taxonomy" id="2099786"/>
    <lineage>
        <taxon>Bacteria</taxon>
        <taxon>Bacillati</taxon>
        <taxon>Bacillota</taxon>
        <taxon>Bacilli</taxon>
        <taxon>Bacillales</taxon>
        <taxon>Bacillaceae</taxon>
        <taxon>Salicibibacter</taxon>
    </lineage>
</organism>
<dbReference type="KEGG" id="rue:DT065_01375"/>
<evidence type="ECO:0000313" key="2">
    <source>
        <dbReference type="EMBL" id="AXF54799.1"/>
    </source>
</evidence>
<feature type="region of interest" description="Disordered" evidence="1">
    <location>
        <begin position="13"/>
        <end position="74"/>
    </location>
</feature>
<dbReference type="AlphaFoldDB" id="A0A345BV18"/>
<keyword evidence="3" id="KW-1185">Reference proteome</keyword>
<feature type="compositionally biased region" description="Basic residues" evidence="1">
    <location>
        <begin position="16"/>
        <end position="27"/>
    </location>
</feature>
<protein>
    <submittedName>
        <fullName evidence="2">Uncharacterized protein</fullName>
    </submittedName>
</protein>
<feature type="compositionally biased region" description="Basic and acidic residues" evidence="1">
    <location>
        <begin position="28"/>
        <end position="59"/>
    </location>
</feature>
<gene>
    <name evidence="2" type="ORF">DT065_01375</name>
</gene>
<name>A0A345BV18_9BACI</name>
<accession>A0A345BV18</accession>
<evidence type="ECO:0000313" key="3">
    <source>
        <dbReference type="Proteomes" id="UP000252100"/>
    </source>
</evidence>